<dbReference type="PANTHER" id="PTHR46010">
    <property type="entry name" value="PROTEIN IWS1 HOMOLOG"/>
    <property type="match status" value="1"/>
</dbReference>
<dbReference type="Pfam" id="PF08711">
    <property type="entry name" value="Med26"/>
    <property type="match status" value="1"/>
</dbReference>
<dbReference type="PANTHER" id="PTHR46010:SF1">
    <property type="entry name" value="PROTEIN IWS1 HOMOLOG"/>
    <property type="match status" value="1"/>
</dbReference>
<dbReference type="InterPro" id="IPR017923">
    <property type="entry name" value="TFIIS_N"/>
</dbReference>
<dbReference type="OrthoDB" id="21124at2759"/>
<evidence type="ECO:0000313" key="7">
    <source>
        <dbReference type="Proteomes" id="UP000807353"/>
    </source>
</evidence>
<dbReference type="InterPro" id="IPR035441">
    <property type="entry name" value="TFIIS/LEDGF_dom_sf"/>
</dbReference>
<feature type="compositionally biased region" description="Low complexity" evidence="4">
    <location>
        <begin position="456"/>
        <end position="478"/>
    </location>
</feature>
<feature type="region of interest" description="Disordered" evidence="4">
    <location>
        <begin position="1"/>
        <end position="140"/>
    </location>
</feature>
<feature type="compositionally biased region" description="Basic and acidic residues" evidence="4">
    <location>
        <begin position="1"/>
        <end position="24"/>
    </location>
</feature>
<feature type="compositionally biased region" description="Polar residues" evidence="4">
    <location>
        <begin position="480"/>
        <end position="497"/>
    </location>
</feature>
<feature type="compositionally biased region" description="Low complexity" evidence="4">
    <location>
        <begin position="849"/>
        <end position="865"/>
    </location>
</feature>
<feature type="region of interest" description="Disordered" evidence="4">
    <location>
        <begin position="969"/>
        <end position="1012"/>
    </location>
</feature>
<feature type="compositionally biased region" description="Basic residues" evidence="4">
    <location>
        <begin position="658"/>
        <end position="667"/>
    </location>
</feature>
<name>A0A9P5YFM7_9AGAR</name>
<organism evidence="6 7">
    <name type="scientific">Collybia nuda</name>
    <dbReference type="NCBI Taxonomy" id="64659"/>
    <lineage>
        <taxon>Eukaryota</taxon>
        <taxon>Fungi</taxon>
        <taxon>Dikarya</taxon>
        <taxon>Basidiomycota</taxon>
        <taxon>Agaricomycotina</taxon>
        <taxon>Agaricomycetes</taxon>
        <taxon>Agaricomycetidae</taxon>
        <taxon>Agaricales</taxon>
        <taxon>Tricholomatineae</taxon>
        <taxon>Clitocybaceae</taxon>
        <taxon>Collybia</taxon>
    </lineage>
</organism>
<feature type="region of interest" description="Disordered" evidence="4">
    <location>
        <begin position="658"/>
        <end position="697"/>
    </location>
</feature>
<dbReference type="Proteomes" id="UP000807353">
    <property type="component" value="Unassembled WGS sequence"/>
</dbReference>
<evidence type="ECO:0000256" key="2">
    <source>
        <dbReference type="ARBA" id="ARBA00037992"/>
    </source>
</evidence>
<comment type="caution">
    <text evidence="6">The sequence shown here is derived from an EMBL/GenBank/DDBJ whole genome shotgun (WGS) entry which is preliminary data.</text>
</comment>
<feature type="region of interest" description="Disordered" evidence="4">
    <location>
        <begin position="789"/>
        <end position="949"/>
    </location>
</feature>
<evidence type="ECO:0000256" key="4">
    <source>
        <dbReference type="SAM" id="MobiDB-lite"/>
    </source>
</evidence>
<feature type="compositionally biased region" description="Basic and acidic residues" evidence="4">
    <location>
        <begin position="35"/>
        <end position="48"/>
    </location>
</feature>
<keyword evidence="7" id="KW-1185">Reference proteome</keyword>
<protein>
    <recommendedName>
        <fullName evidence="5">TFIIS N-terminal domain-containing protein</fullName>
    </recommendedName>
</protein>
<comment type="similarity">
    <text evidence="2">Belongs to the IWS1 family.</text>
</comment>
<dbReference type="EMBL" id="MU150234">
    <property type="protein sequence ID" value="KAF9468012.1"/>
    <property type="molecule type" value="Genomic_DNA"/>
</dbReference>
<feature type="compositionally biased region" description="Low complexity" evidence="4">
    <location>
        <begin position="928"/>
        <end position="937"/>
    </location>
</feature>
<feature type="compositionally biased region" description="Basic residues" evidence="4">
    <location>
        <begin position="125"/>
        <end position="135"/>
    </location>
</feature>
<feature type="compositionally biased region" description="Polar residues" evidence="4">
    <location>
        <begin position="710"/>
        <end position="721"/>
    </location>
</feature>
<dbReference type="GO" id="GO:0016973">
    <property type="term" value="P:poly(A)+ mRNA export from nucleus"/>
    <property type="evidence" value="ECO:0007669"/>
    <property type="project" value="TreeGrafter"/>
</dbReference>
<dbReference type="GO" id="GO:0005634">
    <property type="term" value="C:nucleus"/>
    <property type="evidence" value="ECO:0007669"/>
    <property type="project" value="UniProtKB-SubCell"/>
</dbReference>
<feature type="compositionally biased region" description="Basic and acidic residues" evidence="4">
    <location>
        <begin position="991"/>
        <end position="1001"/>
    </location>
</feature>
<comment type="function">
    <text evidence="1">Transcription factor involved in RNA polymerase II transcription regulation. May function in both SPT15/TBP post-recruitment and recruitment steps of transcription.</text>
</comment>
<evidence type="ECO:0000259" key="5">
    <source>
        <dbReference type="PROSITE" id="PS51319"/>
    </source>
</evidence>
<comment type="subcellular location">
    <subcellularLocation>
        <location evidence="3">Nucleus</location>
    </subcellularLocation>
</comment>
<accession>A0A9P5YFM7</accession>
<feature type="compositionally biased region" description="Low complexity" evidence="4">
    <location>
        <begin position="680"/>
        <end position="697"/>
    </location>
</feature>
<reference evidence="6" key="1">
    <citation type="submission" date="2020-11" db="EMBL/GenBank/DDBJ databases">
        <authorList>
            <consortium name="DOE Joint Genome Institute"/>
            <person name="Ahrendt S."/>
            <person name="Riley R."/>
            <person name="Andreopoulos W."/>
            <person name="Labutti K."/>
            <person name="Pangilinan J."/>
            <person name="Ruiz-Duenas F.J."/>
            <person name="Barrasa J.M."/>
            <person name="Sanchez-Garcia M."/>
            <person name="Camarero S."/>
            <person name="Miyauchi S."/>
            <person name="Serrano A."/>
            <person name="Linde D."/>
            <person name="Babiker R."/>
            <person name="Drula E."/>
            <person name="Ayuso-Fernandez I."/>
            <person name="Pacheco R."/>
            <person name="Padilla G."/>
            <person name="Ferreira P."/>
            <person name="Barriuso J."/>
            <person name="Kellner H."/>
            <person name="Castanera R."/>
            <person name="Alfaro M."/>
            <person name="Ramirez L."/>
            <person name="Pisabarro A.G."/>
            <person name="Kuo A."/>
            <person name="Tritt A."/>
            <person name="Lipzen A."/>
            <person name="He G."/>
            <person name="Yan M."/>
            <person name="Ng V."/>
            <person name="Cullen D."/>
            <person name="Martin F."/>
            <person name="Rosso M.-N."/>
            <person name="Henrissat B."/>
            <person name="Hibbett D."/>
            <person name="Martinez A.T."/>
            <person name="Grigoriev I.V."/>
        </authorList>
    </citation>
    <scope>NUCLEOTIDE SEQUENCE</scope>
    <source>
        <strain evidence="6">CBS 247.69</strain>
    </source>
</reference>
<feature type="region of interest" description="Disordered" evidence="4">
    <location>
        <begin position="456"/>
        <end position="497"/>
    </location>
</feature>
<evidence type="ECO:0000256" key="1">
    <source>
        <dbReference type="ARBA" id="ARBA00037349"/>
    </source>
</evidence>
<dbReference type="AlphaFoldDB" id="A0A9P5YFM7"/>
<proteinExistence type="inferred from homology"/>
<sequence>MSEDERAQRRGAEKTAGRRGRAEQGVEVGPGQEPQQRDEHRRPNDLVREVFGGSESELSSDEDDIQQPPQPRQPRVVQQEHPHDDAYDSSAQETDEEYASAKKRLLKQAHPRKAPRSGDDDTRRRPVQRKRKRKVVPAEVDLSQLPPEQASKMRLDMQIEAILKTKKRSSAKKRTKANEEVLDSFADDEVARLREAMNAAADEDIRANSEKLPATAKLRLLPEAMETLRKAALAQSMIDNNLLEGVKRWLEPLPDRSLPALNIQREFFHLLPKMWFIDSAVLKESGLGRIVLFYTKCKRVTPEVARIASDLVSTWSRPIIKRSASYRDRVVPTAQGYHADDHKGAGGEKLNAILARAKEGEKGRVKRNAVMIPQRELGSYTVAPGTNAGIGLGRGSVSVDVDVERRRRNADRIRSLTRKGVSLIYSLTLPLFSMHVNRPPGLPALAIVLPRPSLPNPRSFSSAAPSPRTPRTPSGASSILFANSNRNSTDSWNSSNADDMDYEWKLEQVRLLSRTLDALPAHLVTPFNGPIPPSNLLDKIARGVIEAKGPVEWPHSIRATRVKLIELSRVRAKEERAQQIITEVYSDMEMDDPDNGANYACFPEPRGKTFGIRRPLYRQSSMDFMNAADLKENDNISCLSDRLQRTDRLIANPAYHPYSRHAPRTFQRRLSSPARPGNVPSLINPSTPSSSTLNTLSSFSSHHNRILHRTPSNLSSTSASNGAGALPDPRVQRIRRADSFCGPAPPPKDIKVVPTLKESPSAAGIKRAPSFGALAQEVKRDRHLVFGGALKGPAGEGEKDLPAYPSSDEEEKIRSKGAKKMRVKDVGGQDHPVSSPPPTSTPSKRTKTKPTAPRADGKSKLASPKSPTPKPKSKGATKVAEAENKNILASPLPKGLTRARPMAMNLQRNPRCVLPPPGSDLPRSRVRATSPPACLAPSPSPGPTKAKLCINTNPKVKTLRRVRRLAPARRISFGSLVPPGEDADGEDDDEGAQRDRRRQRELGQLGSAFQLH</sequence>
<feature type="region of interest" description="Disordered" evidence="4">
    <location>
        <begin position="709"/>
        <end position="728"/>
    </location>
</feature>
<feature type="compositionally biased region" description="Basic residues" evidence="4">
    <location>
        <begin position="101"/>
        <end position="115"/>
    </location>
</feature>
<evidence type="ECO:0000313" key="6">
    <source>
        <dbReference type="EMBL" id="KAF9468012.1"/>
    </source>
</evidence>
<gene>
    <name evidence="6" type="ORF">BDZ94DRAFT_1287322</name>
</gene>
<feature type="domain" description="TFIIS N-terminal" evidence="5">
    <location>
        <begin position="244"/>
        <end position="322"/>
    </location>
</feature>
<dbReference type="PROSITE" id="PS51319">
    <property type="entry name" value="TFIIS_N"/>
    <property type="match status" value="1"/>
</dbReference>
<dbReference type="Gene3D" id="1.20.930.10">
    <property type="entry name" value="Conserved domain common to transcription factors TFIIS, elongin A, CRSP70"/>
    <property type="match status" value="1"/>
</dbReference>
<dbReference type="InterPro" id="IPR051037">
    <property type="entry name" value="RNAPII_TF_IWS1"/>
</dbReference>
<keyword evidence="3" id="KW-0539">Nucleus</keyword>
<evidence type="ECO:0000256" key="3">
    <source>
        <dbReference type="PROSITE-ProRule" id="PRU00649"/>
    </source>
</evidence>
<feature type="compositionally biased region" description="Acidic residues" evidence="4">
    <location>
        <begin position="981"/>
        <end position="990"/>
    </location>
</feature>